<keyword evidence="4" id="KW-1185">Reference proteome</keyword>
<dbReference type="Gene3D" id="3.40.50.880">
    <property type="match status" value="1"/>
</dbReference>
<feature type="signal peptide" evidence="1">
    <location>
        <begin position="1"/>
        <end position="20"/>
    </location>
</feature>
<name>A0A7M2WTY9_9BACT</name>
<dbReference type="RefSeq" id="WP_206291999.1">
    <property type="nucleotide sequence ID" value="NZ_CP063458.1"/>
</dbReference>
<dbReference type="PANTHER" id="PTHR40469">
    <property type="entry name" value="SECRETED GLYCOSYL HYDROLASE"/>
    <property type="match status" value="1"/>
</dbReference>
<proteinExistence type="predicted"/>
<gene>
    <name evidence="3" type="ORF">IPV69_22610</name>
</gene>
<dbReference type="SUPFAM" id="SSF52317">
    <property type="entry name" value="Class I glutamine amidotransferase-like"/>
    <property type="match status" value="1"/>
</dbReference>
<evidence type="ECO:0000259" key="2">
    <source>
        <dbReference type="Pfam" id="PF06283"/>
    </source>
</evidence>
<dbReference type="EMBL" id="CP063458">
    <property type="protein sequence ID" value="QOV88987.1"/>
    <property type="molecule type" value="Genomic_DNA"/>
</dbReference>
<dbReference type="InterPro" id="IPR029062">
    <property type="entry name" value="Class_I_gatase-like"/>
</dbReference>
<evidence type="ECO:0000256" key="1">
    <source>
        <dbReference type="SAM" id="SignalP"/>
    </source>
</evidence>
<reference evidence="3 4" key="1">
    <citation type="submission" date="2020-10" db="EMBL/GenBank/DDBJ databases">
        <title>Wide distribution of Phycisphaera-like planctomycetes from WD2101 soil group in peatlands and genome analysis of the first cultivated representative.</title>
        <authorList>
            <person name="Dedysh S.N."/>
            <person name="Beletsky A.V."/>
            <person name="Ivanova A."/>
            <person name="Kulichevskaya I.S."/>
            <person name="Suzina N.E."/>
            <person name="Philippov D.A."/>
            <person name="Rakitin A.L."/>
            <person name="Mardanov A.V."/>
            <person name="Ravin N.V."/>
        </authorList>
    </citation>
    <scope>NUCLEOTIDE SEQUENCE [LARGE SCALE GENOMIC DNA]</scope>
    <source>
        <strain evidence="3 4">M1803</strain>
    </source>
</reference>
<feature type="domain" description="ThuA-like" evidence="2">
    <location>
        <begin position="31"/>
        <end position="272"/>
    </location>
</feature>
<dbReference type="AlphaFoldDB" id="A0A7M2WTY9"/>
<dbReference type="Pfam" id="PF06283">
    <property type="entry name" value="ThuA"/>
    <property type="match status" value="1"/>
</dbReference>
<evidence type="ECO:0000313" key="4">
    <source>
        <dbReference type="Proteomes" id="UP000593765"/>
    </source>
</evidence>
<dbReference type="Proteomes" id="UP000593765">
    <property type="component" value="Chromosome"/>
</dbReference>
<keyword evidence="1" id="KW-0732">Signal</keyword>
<dbReference type="KEGG" id="hbs:IPV69_22610"/>
<sequence>MLRALTACLALFLTALPAFAADSAATTSKIKVLLIDGQNNHAWAKTTPLIKAALEESGLFAIDVATAPGKGQKMDDFKPDFAKYQVVVSNYNGEDWSEPTKKAFEAYVAGGGGFVPVHAANNSFPKWVEYNKMIGVGGWGGRNEKSGPMLRFRDGKVVVDNKPGGRGGHGKRHEFAVETREPAHPIVAGLPAKWLHTADELYATLGGPAENVTVLATAYSAKETGGTSENEPMLMTIAYGKGRVFHTTLGHDDVSMKCVGFVVTLCRGTEWAATGKVTQKVPENFPTEAKTSVWTPAK</sequence>
<evidence type="ECO:0000313" key="3">
    <source>
        <dbReference type="EMBL" id="QOV88987.1"/>
    </source>
</evidence>
<organism evidence="3 4">
    <name type="scientific">Humisphaera borealis</name>
    <dbReference type="NCBI Taxonomy" id="2807512"/>
    <lineage>
        <taxon>Bacteria</taxon>
        <taxon>Pseudomonadati</taxon>
        <taxon>Planctomycetota</taxon>
        <taxon>Phycisphaerae</taxon>
        <taxon>Tepidisphaerales</taxon>
        <taxon>Tepidisphaeraceae</taxon>
        <taxon>Humisphaera</taxon>
    </lineage>
</organism>
<protein>
    <submittedName>
        <fullName evidence="3">ThuA domain-containing protein</fullName>
    </submittedName>
</protein>
<dbReference type="InterPro" id="IPR029010">
    <property type="entry name" value="ThuA-like"/>
</dbReference>
<feature type="chain" id="PRO_5034543811" evidence="1">
    <location>
        <begin position="21"/>
        <end position="298"/>
    </location>
</feature>
<dbReference type="PANTHER" id="PTHR40469:SF2">
    <property type="entry name" value="GALACTOSE-BINDING DOMAIN-LIKE SUPERFAMILY PROTEIN"/>
    <property type="match status" value="1"/>
</dbReference>
<accession>A0A7M2WTY9</accession>